<dbReference type="PANTHER" id="PTHR46467">
    <property type="entry name" value="TETHER CONTAINING UBX DOMAIN FOR GLUT4"/>
    <property type="match status" value="1"/>
</dbReference>
<evidence type="ECO:0000313" key="2">
    <source>
        <dbReference type="WBParaSite" id="SMUV_0000973801-mRNA-1"/>
    </source>
</evidence>
<dbReference type="PANTHER" id="PTHR46467:SF1">
    <property type="entry name" value="TETHER CONTAINING UBX DOMAIN FOR GLUT4"/>
    <property type="match status" value="1"/>
</dbReference>
<organism evidence="1 2">
    <name type="scientific">Syphacia muris</name>
    <dbReference type="NCBI Taxonomy" id="451379"/>
    <lineage>
        <taxon>Eukaryota</taxon>
        <taxon>Metazoa</taxon>
        <taxon>Ecdysozoa</taxon>
        <taxon>Nematoda</taxon>
        <taxon>Chromadorea</taxon>
        <taxon>Rhabditida</taxon>
        <taxon>Spirurina</taxon>
        <taxon>Oxyuridomorpha</taxon>
        <taxon>Oxyuroidea</taxon>
        <taxon>Oxyuridae</taxon>
        <taxon>Syphacia</taxon>
    </lineage>
</organism>
<dbReference type="GO" id="GO:0012506">
    <property type="term" value="C:vesicle membrane"/>
    <property type="evidence" value="ECO:0007669"/>
    <property type="project" value="TreeGrafter"/>
</dbReference>
<reference evidence="2" key="1">
    <citation type="submission" date="2017-02" db="UniProtKB">
        <authorList>
            <consortium name="WormBaseParasite"/>
        </authorList>
    </citation>
    <scope>IDENTIFICATION</scope>
</reference>
<proteinExistence type="predicted"/>
<dbReference type="GO" id="GO:0005737">
    <property type="term" value="C:cytoplasm"/>
    <property type="evidence" value="ECO:0007669"/>
    <property type="project" value="TreeGrafter"/>
</dbReference>
<evidence type="ECO:0000313" key="1">
    <source>
        <dbReference type="Proteomes" id="UP000046393"/>
    </source>
</evidence>
<dbReference type="GO" id="GO:0042593">
    <property type="term" value="P:glucose homeostasis"/>
    <property type="evidence" value="ECO:0007669"/>
    <property type="project" value="TreeGrafter"/>
</dbReference>
<dbReference type="GO" id="GO:0005634">
    <property type="term" value="C:nucleus"/>
    <property type="evidence" value="ECO:0007669"/>
    <property type="project" value="TreeGrafter"/>
</dbReference>
<name>A0A0N5AXQ8_9BILA</name>
<keyword evidence="1" id="KW-1185">Reference proteome</keyword>
<sequence>MIPLSEAFHCDRHALIFSQADAASKNSDDVSDADEPDEFFELTAADARTIQNYLHEQATMERPLVPRNYVVEQNKQRKKAAFLHTVVRFVFNSGDIIQAFFDSSEPASHLYDFIMNLLLDQKLNFALSFGLNQNISNDSSKSLIDAEVSPSSRIYVRFTKQDLNYKTLFAKSNLKCSSRIEADALSKEWLSANSTFTPFTPTLAPCEIDNTSSAVLLLSSRKVRQIESGKVPKWFKKK</sequence>
<dbReference type="AlphaFoldDB" id="A0A0N5AXQ8"/>
<dbReference type="WBParaSite" id="SMUV_0000973801-mRNA-1">
    <property type="protein sequence ID" value="SMUV_0000973801-mRNA-1"/>
    <property type="gene ID" value="SMUV_0000973801"/>
</dbReference>
<protein>
    <submittedName>
        <fullName evidence="2">UBX domain-containing protein</fullName>
    </submittedName>
</protein>
<dbReference type="STRING" id="451379.A0A0N5AXQ8"/>
<accession>A0A0N5AXQ8</accession>
<dbReference type="SUPFAM" id="SSF54236">
    <property type="entry name" value="Ubiquitin-like"/>
    <property type="match status" value="1"/>
</dbReference>
<dbReference type="GO" id="GO:0006886">
    <property type="term" value="P:intracellular protein transport"/>
    <property type="evidence" value="ECO:0007669"/>
    <property type="project" value="TreeGrafter"/>
</dbReference>
<dbReference type="InterPro" id="IPR029071">
    <property type="entry name" value="Ubiquitin-like_domsf"/>
</dbReference>
<dbReference type="Proteomes" id="UP000046393">
    <property type="component" value="Unplaced"/>
</dbReference>